<dbReference type="RefSeq" id="WP_089333898.1">
    <property type="nucleotide sequence ID" value="NZ_FZNS01000011.1"/>
</dbReference>
<dbReference type="Proteomes" id="UP000198310">
    <property type="component" value="Unassembled WGS sequence"/>
</dbReference>
<evidence type="ECO:0000313" key="3">
    <source>
        <dbReference type="Proteomes" id="UP000198310"/>
    </source>
</evidence>
<evidence type="ECO:0000313" key="2">
    <source>
        <dbReference type="EMBL" id="SNR91980.1"/>
    </source>
</evidence>
<dbReference type="EMBL" id="FZNS01000011">
    <property type="protein sequence ID" value="SNR91980.1"/>
    <property type="molecule type" value="Genomic_DNA"/>
</dbReference>
<protein>
    <submittedName>
        <fullName evidence="2">Uncharacterized protein</fullName>
    </submittedName>
</protein>
<accession>A0A239A8T7</accession>
<gene>
    <name evidence="2" type="ORF">SAMN06269173_11166</name>
</gene>
<proteinExistence type="predicted"/>
<organism evidence="2 3">
    <name type="scientific">Hymenobacter mucosus</name>
    <dbReference type="NCBI Taxonomy" id="1411120"/>
    <lineage>
        <taxon>Bacteria</taxon>
        <taxon>Pseudomonadati</taxon>
        <taxon>Bacteroidota</taxon>
        <taxon>Cytophagia</taxon>
        <taxon>Cytophagales</taxon>
        <taxon>Hymenobacteraceae</taxon>
        <taxon>Hymenobacter</taxon>
    </lineage>
</organism>
<sequence length="108" mass="11402">MNARIAAQLRAQGVDPGTLQPLKRGNSPVAPSLPPGSPIPPLTPVGGQEGVKNKGKTTGQELPTLRPRFQIATHAGYPGLRMVLWGLTDEQVQHLRTAALGIGVLEQN</sequence>
<dbReference type="AlphaFoldDB" id="A0A239A8T7"/>
<feature type="compositionally biased region" description="Pro residues" evidence="1">
    <location>
        <begin position="31"/>
        <end position="43"/>
    </location>
</feature>
<feature type="region of interest" description="Disordered" evidence="1">
    <location>
        <begin position="1"/>
        <end position="65"/>
    </location>
</feature>
<evidence type="ECO:0000256" key="1">
    <source>
        <dbReference type="SAM" id="MobiDB-lite"/>
    </source>
</evidence>
<keyword evidence="3" id="KW-1185">Reference proteome</keyword>
<reference evidence="3" key="1">
    <citation type="submission" date="2017-06" db="EMBL/GenBank/DDBJ databases">
        <authorList>
            <person name="Varghese N."/>
            <person name="Submissions S."/>
        </authorList>
    </citation>
    <scope>NUCLEOTIDE SEQUENCE [LARGE SCALE GENOMIC DNA]</scope>
    <source>
        <strain evidence="3">DSM 28041</strain>
    </source>
</reference>
<name>A0A239A8T7_9BACT</name>